<keyword evidence="1" id="KW-0472">Membrane</keyword>
<organism evidence="2 3">
    <name type="scientific">Archangium gephyra</name>
    <dbReference type="NCBI Taxonomy" id="48"/>
    <lineage>
        <taxon>Bacteria</taxon>
        <taxon>Pseudomonadati</taxon>
        <taxon>Myxococcota</taxon>
        <taxon>Myxococcia</taxon>
        <taxon>Myxococcales</taxon>
        <taxon>Cystobacterineae</taxon>
        <taxon>Archangiaceae</taxon>
        <taxon>Archangium</taxon>
    </lineage>
</organism>
<evidence type="ECO:0000313" key="3">
    <source>
        <dbReference type="Proteomes" id="UP000249061"/>
    </source>
</evidence>
<evidence type="ECO:0000313" key="2">
    <source>
        <dbReference type="EMBL" id="PZR07412.1"/>
    </source>
</evidence>
<reference evidence="2 3" key="1">
    <citation type="submission" date="2017-08" db="EMBL/GenBank/DDBJ databases">
        <title>Infants hospitalized years apart are colonized by the same room-sourced microbial strains.</title>
        <authorList>
            <person name="Brooks B."/>
            <person name="Olm M.R."/>
            <person name="Firek B.A."/>
            <person name="Baker R."/>
            <person name="Thomas B.C."/>
            <person name="Morowitz M.J."/>
            <person name="Banfield J.F."/>
        </authorList>
    </citation>
    <scope>NUCLEOTIDE SEQUENCE [LARGE SCALE GENOMIC DNA]</scope>
    <source>
        <strain evidence="2">S2_003_000_R2_14</strain>
    </source>
</reference>
<protein>
    <submittedName>
        <fullName evidence="2">Uncharacterized protein</fullName>
    </submittedName>
</protein>
<dbReference type="AlphaFoldDB" id="A0A2W5SXB1"/>
<keyword evidence="1" id="KW-1133">Transmembrane helix</keyword>
<comment type="caution">
    <text evidence="2">The sequence shown here is derived from an EMBL/GenBank/DDBJ whole genome shotgun (WGS) entry which is preliminary data.</text>
</comment>
<evidence type="ECO:0000256" key="1">
    <source>
        <dbReference type="SAM" id="Phobius"/>
    </source>
</evidence>
<dbReference type="EMBL" id="QFQP01000031">
    <property type="protein sequence ID" value="PZR07412.1"/>
    <property type="molecule type" value="Genomic_DNA"/>
</dbReference>
<sequence length="232" mass="24373">MNPRLVELSKQGSLALLKAVPRVALGGVLGALQGFLMLGALGGALAAASTWWWKHQSFEAPSWLWASLALPPVVLALAGGYVGAVRGLLAALARQVVEKQLVGWLYAQVKPAMHAAVKKVTPGSSPQAVAEALAREFEAPAQLDEPASLSDRLARFVVMRSRRALALSLITHVARAPNGEAAVAELEKLGVAKLEDIVIGNLEDLFALKLDLIAGGALVVCVLPQAVFALTR</sequence>
<keyword evidence="1" id="KW-0812">Transmembrane</keyword>
<gene>
    <name evidence="2" type="ORF">DI536_27555</name>
</gene>
<feature type="transmembrane region" description="Helical" evidence="1">
    <location>
        <begin position="23"/>
        <end position="51"/>
    </location>
</feature>
<proteinExistence type="predicted"/>
<feature type="transmembrane region" description="Helical" evidence="1">
    <location>
        <begin position="63"/>
        <end position="84"/>
    </location>
</feature>
<accession>A0A2W5SXB1</accession>
<dbReference type="Proteomes" id="UP000249061">
    <property type="component" value="Unassembled WGS sequence"/>
</dbReference>
<name>A0A2W5SXB1_9BACT</name>